<dbReference type="EMBL" id="JADBJN010000004">
    <property type="protein sequence ID" value="KAG5669236.1"/>
    <property type="molecule type" value="Genomic_DNA"/>
</dbReference>
<organism evidence="1 2">
    <name type="scientific">Polypedilum vanderplanki</name>
    <name type="common">Sleeping chironomid midge</name>
    <dbReference type="NCBI Taxonomy" id="319348"/>
    <lineage>
        <taxon>Eukaryota</taxon>
        <taxon>Metazoa</taxon>
        <taxon>Ecdysozoa</taxon>
        <taxon>Arthropoda</taxon>
        <taxon>Hexapoda</taxon>
        <taxon>Insecta</taxon>
        <taxon>Pterygota</taxon>
        <taxon>Neoptera</taxon>
        <taxon>Endopterygota</taxon>
        <taxon>Diptera</taxon>
        <taxon>Nematocera</taxon>
        <taxon>Chironomoidea</taxon>
        <taxon>Chironomidae</taxon>
        <taxon>Chironominae</taxon>
        <taxon>Polypedilum</taxon>
        <taxon>Polypedilum</taxon>
    </lineage>
</organism>
<gene>
    <name evidence="1" type="ORF">PVAND_017128</name>
</gene>
<reference evidence="1" key="1">
    <citation type="submission" date="2021-03" db="EMBL/GenBank/DDBJ databases">
        <title>Chromosome level genome of the anhydrobiotic midge Polypedilum vanderplanki.</title>
        <authorList>
            <person name="Yoshida Y."/>
            <person name="Kikawada T."/>
            <person name="Gusev O."/>
        </authorList>
    </citation>
    <scope>NUCLEOTIDE SEQUENCE</scope>
    <source>
        <strain evidence="1">NIAS01</strain>
        <tissue evidence="1">Whole body or cell culture</tissue>
    </source>
</reference>
<protein>
    <submittedName>
        <fullName evidence="1">Uncharacterized protein</fullName>
    </submittedName>
</protein>
<name>A0A9J6BHC4_POLVA</name>
<keyword evidence="2" id="KW-1185">Reference proteome</keyword>
<accession>A0A9J6BHC4</accession>
<evidence type="ECO:0000313" key="1">
    <source>
        <dbReference type="EMBL" id="KAG5669236.1"/>
    </source>
</evidence>
<evidence type="ECO:0000313" key="2">
    <source>
        <dbReference type="Proteomes" id="UP001107558"/>
    </source>
</evidence>
<proteinExistence type="predicted"/>
<comment type="caution">
    <text evidence="1">The sequence shown here is derived from an EMBL/GenBank/DDBJ whole genome shotgun (WGS) entry which is preliminary data.</text>
</comment>
<dbReference type="AlphaFoldDB" id="A0A9J6BHC4"/>
<dbReference type="Proteomes" id="UP001107558">
    <property type="component" value="Chromosome 4"/>
</dbReference>
<sequence length="231" mass="26803">MSHISEFSEEKIQTIFENFNTDKGIEIEETDDFICIKFETIEVDNNEKSSKVFSTCEEEEELCFQNKSVKRLIKKIVSHEKFFDKITGLFLGDSKGEAVAESSKLGVENFLNGDLEKAQSYFKTAFKNAKPDSEEEKINKELLDVTNLIIDADSDLKERKYNDYVFKMHNAFVVCHNEKMKSTIEKMRKSQVGNFGQKDDEKVEKIEITDFSINFSFRTLKKSKKNEKGNF</sequence>